<comment type="caution">
    <text evidence="1">The sequence shown here is derived from an EMBL/GenBank/DDBJ whole genome shotgun (WGS) entry which is preliminary data.</text>
</comment>
<evidence type="ECO:0000313" key="2">
    <source>
        <dbReference type="Proteomes" id="UP000499080"/>
    </source>
</evidence>
<name>A0A4Y2QG10_ARAVE</name>
<dbReference type="OrthoDB" id="6819241at2759"/>
<gene>
    <name evidence="1" type="ORF">AVEN_238130_1</name>
</gene>
<evidence type="ECO:0000313" key="1">
    <source>
        <dbReference type="EMBL" id="GBN62100.1"/>
    </source>
</evidence>
<dbReference type="AlphaFoldDB" id="A0A4Y2QG10"/>
<protein>
    <submittedName>
        <fullName evidence="1">Uncharacterized protein</fullName>
    </submittedName>
</protein>
<keyword evidence="2" id="KW-1185">Reference proteome</keyword>
<reference evidence="1 2" key="1">
    <citation type="journal article" date="2019" name="Sci. Rep.">
        <title>Orb-weaving spider Araneus ventricosus genome elucidates the spidroin gene catalogue.</title>
        <authorList>
            <person name="Kono N."/>
            <person name="Nakamura H."/>
            <person name="Ohtoshi R."/>
            <person name="Moran D.A.P."/>
            <person name="Shinohara A."/>
            <person name="Yoshida Y."/>
            <person name="Fujiwara M."/>
            <person name="Mori M."/>
            <person name="Tomita M."/>
            <person name="Arakawa K."/>
        </authorList>
    </citation>
    <scope>NUCLEOTIDE SEQUENCE [LARGE SCALE GENOMIC DNA]</scope>
</reference>
<organism evidence="1 2">
    <name type="scientific">Araneus ventricosus</name>
    <name type="common">Orbweaver spider</name>
    <name type="synonym">Epeira ventricosa</name>
    <dbReference type="NCBI Taxonomy" id="182803"/>
    <lineage>
        <taxon>Eukaryota</taxon>
        <taxon>Metazoa</taxon>
        <taxon>Ecdysozoa</taxon>
        <taxon>Arthropoda</taxon>
        <taxon>Chelicerata</taxon>
        <taxon>Arachnida</taxon>
        <taxon>Araneae</taxon>
        <taxon>Araneomorphae</taxon>
        <taxon>Entelegynae</taxon>
        <taxon>Araneoidea</taxon>
        <taxon>Araneidae</taxon>
        <taxon>Araneus</taxon>
    </lineage>
</organism>
<dbReference type="Proteomes" id="UP000499080">
    <property type="component" value="Unassembled WGS sequence"/>
</dbReference>
<dbReference type="EMBL" id="BGPR01013764">
    <property type="protein sequence ID" value="GBN62100.1"/>
    <property type="molecule type" value="Genomic_DNA"/>
</dbReference>
<sequence length="110" mass="12543">MFRLNKKSSAIERNTTFISDQNSCWHFHDSGFRGRVGKPISAWQKRKAEPIESGRKIWLRCCGHMESIDCLDINSALMSAVLITETGFLMVGLPLLAVHRWNGDCRIFTT</sequence>
<proteinExistence type="predicted"/>
<accession>A0A4Y2QG10</accession>